<keyword evidence="1" id="KW-0472">Membrane</keyword>
<keyword evidence="1" id="KW-1133">Transmembrane helix</keyword>
<evidence type="ECO:0000259" key="2">
    <source>
        <dbReference type="Pfam" id="PF13681"/>
    </source>
</evidence>
<dbReference type="Proteomes" id="UP000192923">
    <property type="component" value="Unassembled WGS sequence"/>
</dbReference>
<dbReference type="Pfam" id="PF13681">
    <property type="entry name" value="PilX"/>
    <property type="match status" value="1"/>
</dbReference>
<proteinExistence type="predicted"/>
<dbReference type="STRING" id="1760988.SAMN02949497_0691"/>
<reference evidence="4 5" key="1">
    <citation type="submission" date="2016-12" db="EMBL/GenBank/DDBJ databases">
        <authorList>
            <person name="Song W.-J."/>
            <person name="Kurnit D.M."/>
        </authorList>
    </citation>
    <scope>NUCLEOTIDE SEQUENCE [LARGE SCALE GENOMIC DNA]</scope>
    <source>
        <strain evidence="4 5">175</strain>
    </source>
</reference>
<feature type="domain" description="Type 4 fimbrial biogenesis protein PilX N-terminal" evidence="3">
    <location>
        <begin position="22"/>
        <end position="71"/>
    </location>
</feature>
<evidence type="ECO:0000313" key="5">
    <source>
        <dbReference type="Proteomes" id="UP000192923"/>
    </source>
</evidence>
<evidence type="ECO:0000313" key="4">
    <source>
        <dbReference type="EMBL" id="SMF93410.1"/>
    </source>
</evidence>
<dbReference type="EMBL" id="FXAM01000001">
    <property type="protein sequence ID" value="SMF93410.1"/>
    <property type="molecule type" value="Genomic_DNA"/>
</dbReference>
<gene>
    <name evidence="4" type="ORF">SAMN02949497_0691</name>
</gene>
<feature type="domain" description="PilX/PilW C-terminal" evidence="2">
    <location>
        <begin position="109"/>
        <end position="196"/>
    </location>
</feature>
<protein>
    <submittedName>
        <fullName evidence="4">Type IV pilus assembly protein PilX</fullName>
    </submittedName>
</protein>
<name>A0A1Y6CT84_9GAMM</name>
<evidence type="ECO:0000259" key="3">
    <source>
        <dbReference type="Pfam" id="PF14341"/>
    </source>
</evidence>
<accession>A0A1Y6CT84</accession>
<dbReference type="InterPro" id="IPR025205">
    <property type="entry name" value="PilX/PilW_C"/>
</dbReference>
<keyword evidence="5" id="KW-1185">Reference proteome</keyword>
<keyword evidence="1" id="KW-0812">Transmembrane</keyword>
<organism evidence="4 5">
    <name type="scientific">Methylomagnum ishizawai</name>
    <dbReference type="NCBI Taxonomy" id="1760988"/>
    <lineage>
        <taxon>Bacteria</taxon>
        <taxon>Pseudomonadati</taxon>
        <taxon>Pseudomonadota</taxon>
        <taxon>Gammaproteobacteria</taxon>
        <taxon>Methylococcales</taxon>
        <taxon>Methylococcaceae</taxon>
        <taxon>Methylomagnum</taxon>
    </lineage>
</organism>
<sequence>MASASNKPRRTQAVRRIASQVGGALIVGLVTLLVMTVIGAAAVQTTALEEKMAGNARSRDLAFQAAESALRQGERWLRNQALAYPGGEVPCTGTPADGLDGSGCYASNIQATPVWKLIDNADAWNDPARATPYAGSLAQITQPPSYIVEKLQFVDDPGNAGLTAGTPPVQNHYYRITAHGNGGTPDAIAIVQSTYKTSH</sequence>
<evidence type="ECO:0000256" key="1">
    <source>
        <dbReference type="SAM" id="Phobius"/>
    </source>
</evidence>
<dbReference type="InterPro" id="IPR025746">
    <property type="entry name" value="PilX_N_dom"/>
</dbReference>
<feature type="transmembrane region" description="Helical" evidence="1">
    <location>
        <begin position="21"/>
        <end position="43"/>
    </location>
</feature>
<dbReference type="OrthoDB" id="5298746at2"/>
<dbReference type="Pfam" id="PF14341">
    <property type="entry name" value="PilX_N"/>
    <property type="match status" value="1"/>
</dbReference>
<dbReference type="AlphaFoldDB" id="A0A1Y6CT84"/>